<protein>
    <submittedName>
        <fullName evidence="1">NDR1/HIN1-like protein 6</fullName>
    </submittedName>
</protein>
<reference evidence="1 2" key="1">
    <citation type="journal article" date="2022" name="Plant J.">
        <title>Chromosome-level genome of Camellia lanceoleosa provides a valuable resource for understanding genome evolution and self-incompatibility.</title>
        <authorList>
            <person name="Gong W."/>
            <person name="Xiao S."/>
            <person name="Wang L."/>
            <person name="Liao Z."/>
            <person name="Chang Y."/>
            <person name="Mo W."/>
            <person name="Hu G."/>
            <person name="Li W."/>
            <person name="Zhao G."/>
            <person name="Zhu H."/>
            <person name="Hu X."/>
            <person name="Ji K."/>
            <person name="Xiang X."/>
            <person name="Song Q."/>
            <person name="Yuan D."/>
            <person name="Jin S."/>
            <person name="Zhang L."/>
        </authorList>
    </citation>
    <scope>NUCLEOTIDE SEQUENCE [LARGE SCALE GENOMIC DNA]</scope>
    <source>
        <strain evidence="1">SQ_2022a</strain>
    </source>
</reference>
<keyword evidence="2" id="KW-1185">Reference proteome</keyword>
<accession>A0ACC0FDQ9</accession>
<dbReference type="Proteomes" id="UP001060215">
    <property type="component" value="Chromosome 15"/>
</dbReference>
<dbReference type="EMBL" id="CM045772">
    <property type="protein sequence ID" value="KAI7985596.1"/>
    <property type="molecule type" value="Genomic_DNA"/>
</dbReference>
<sequence>MESPPQNSYYLCCREFTNAYSFKRCCFFVVIFLFFIVATLGAITLIIFFVLKPKEPIFSLQSIKLDAYKLDANSNSMLFVSSVISLTLNAQNPNKVGIKYSRSGLHVLHEGLPIGEIKVPKFYQPAHSTNVSVRARVLFQCVNVSELIYGDSSEDDTMKGIVKMKLVGDIAAHVQVLHITLPKFKVALECDIGIDYKDATFRNELLAKRDFEEHFASLISSNSETFSKNCSLAFYL</sequence>
<name>A0ACC0FDQ9_9ERIC</name>
<proteinExistence type="predicted"/>
<comment type="caution">
    <text evidence="1">The sequence shown here is derived from an EMBL/GenBank/DDBJ whole genome shotgun (WGS) entry which is preliminary data.</text>
</comment>
<evidence type="ECO:0000313" key="1">
    <source>
        <dbReference type="EMBL" id="KAI7985596.1"/>
    </source>
</evidence>
<organism evidence="1 2">
    <name type="scientific">Camellia lanceoleosa</name>
    <dbReference type="NCBI Taxonomy" id="1840588"/>
    <lineage>
        <taxon>Eukaryota</taxon>
        <taxon>Viridiplantae</taxon>
        <taxon>Streptophyta</taxon>
        <taxon>Embryophyta</taxon>
        <taxon>Tracheophyta</taxon>
        <taxon>Spermatophyta</taxon>
        <taxon>Magnoliopsida</taxon>
        <taxon>eudicotyledons</taxon>
        <taxon>Gunneridae</taxon>
        <taxon>Pentapetalae</taxon>
        <taxon>asterids</taxon>
        <taxon>Ericales</taxon>
        <taxon>Theaceae</taxon>
        <taxon>Camellia</taxon>
    </lineage>
</organism>
<gene>
    <name evidence="1" type="ORF">LOK49_LG14G02218</name>
</gene>
<evidence type="ECO:0000313" key="2">
    <source>
        <dbReference type="Proteomes" id="UP001060215"/>
    </source>
</evidence>